<feature type="region of interest" description="Disordered" evidence="1">
    <location>
        <begin position="178"/>
        <end position="207"/>
    </location>
</feature>
<protein>
    <submittedName>
        <fullName evidence="2">Uncharacterized protein</fullName>
    </submittedName>
</protein>
<name>A0A9P6GW70_9MICR</name>
<sequence>MATAVKTVKPFGGEEEEDVEAWLRKLTLIGEVAQWSENEMCRVVIMSLKGKALSRASQVQVGKVEMLDFTTIRDLIKKRFGSSSRSEISLTRFIELEIPKTRAEYSAILRSVTNIYERDIIKLQVLAQIVVKKVPGEIRALLYQKGMNAVTWEQFIQVAEEMAIISFPEKILSRVESDSRHQLSKTRGDEQWEDSRGGSKRGTYTRYNSGYEQRNTRRYYGAPYCILHGVSDHFTNECRMVTEMIGREKGKLNKTFARIKGKENNWRRKRKNKIKYYLLF</sequence>
<evidence type="ECO:0000313" key="3">
    <source>
        <dbReference type="Proteomes" id="UP000740883"/>
    </source>
</evidence>
<dbReference type="AlphaFoldDB" id="A0A9P6GW70"/>
<feature type="compositionally biased region" description="Basic and acidic residues" evidence="1">
    <location>
        <begin position="178"/>
        <end position="197"/>
    </location>
</feature>
<dbReference type="EMBL" id="SBJO01000352">
    <property type="protein sequence ID" value="KAF9761367.1"/>
    <property type="molecule type" value="Genomic_DNA"/>
</dbReference>
<evidence type="ECO:0000313" key="2">
    <source>
        <dbReference type="EMBL" id="KAF9761367.1"/>
    </source>
</evidence>
<organism evidence="2 3">
    <name type="scientific">Nosema granulosis</name>
    <dbReference type="NCBI Taxonomy" id="83296"/>
    <lineage>
        <taxon>Eukaryota</taxon>
        <taxon>Fungi</taxon>
        <taxon>Fungi incertae sedis</taxon>
        <taxon>Microsporidia</taxon>
        <taxon>Nosematidae</taxon>
        <taxon>Nosema</taxon>
    </lineage>
</organism>
<comment type="caution">
    <text evidence="2">The sequence shown here is derived from an EMBL/GenBank/DDBJ whole genome shotgun (WGS) entry which is preliminary data.</text>
</comment>
<keyword evidence="3" id="KW-1185">Reference proteome</keyword>
<dbReference type="OrthoDB" id="2195731at2759"/>
<evidence type="ECO:0000256" key="1">
    <source>
        <dbReference type="SAM" id="MobiDB-lite"/>
    </source>
</evidence>
<accession>A0A9P6GW70</accession>
<gene>
    <name evidence="2" type="ORF">NGRA_2695</name>
</gene>
<proteinExistence type="predicted"/>
<reference evidence="2 3" key="1">
    <citation type="journal article" date="2020" name="Genome Biol. Evol.">
        <title>Comparative genomics of strictly vertically transmitted, feminizing microsporidia endosymbionts of amphipod crustaceans.</title>
        <authorList>
            <person name="Cormier A."/>
            <person name="Chebbi M.A."/>
            <person name="Giraud I."/>
            <person name="Wattier R."/>
            <person name="Teixeira M."/>
            <person name="Gilbert C."/>
            <person name="Rigaud T."/>
            <person name="Cordaux R."/>
        </authorList>
    </citation>
    <scope>NUCLEOTIDE SEQUENCE [LARGE SCALE GENOMIC DNA]</scope>
    <source>
        <strain evidence="2 3">Ou3-Ou53</strain>
    </source>
</reference>
<dbReference type="Proteomes" id="UP000740883">
    <property type="component" value="Unassembled WGS sequence"/>
</dbReference>